<keyword evidence="3" id="KW-1185">Reference proteome</keyword>
<accession>A0A8X6XNE4</accession>
<dbReference type="EMBL" id="BMAV01010551">
    <property type="protein sequence ID" value="GFY55750.1"/>
    <property type="molecule type" value="Genomic_DNA"/>
</dbReference>
<organism evidence="2 3">
    <name type="scientific">Trichonephila inaurata madagascariensis</name>
    <dbReference type="NCBI Taxonomy" id="2747483"/>
    <lineage>
        <taxon>Eukaryota</taxon>
        <taxon>Metazoa</taxon>
        <taxon>Ecdysozoa</taxon>
        <taxon>Arthropoda</taxon>
        <taxon>Chelicerata</taxon>
        <taxon>Arachnida</taxon>
        <taxon>Araneae</taxon>
        <taxon>Araneomorphae</taxon>
        <taxon>Entelegynae</taxon>
        <taxon>Araneoidea</taxon>
        <taxon>Nephilidae</taxon>
        <taxon>Trichonephila</taxon>
        <taxon>Trichonephila inaurata</taxon>
    </lineage>
</organism>
<sequence>MPFVKTINKTQERKILPKPSLKDLIIPNIPKSTESVHNNESLPSKSSSQNHKQIFHSSTQQSEKKIRNDDLIFSKSVNNNNLFSSTNQKSDGAGDNGKLNFCKLLVKHPKSNFSSSSSQESDVTVGNSKVTLSEFGIQNHGLFDVFNKKIQNGRTETPYMGIKNFSPINTRNIDDGKESQKFIDKRTNCSNSLLSPIPSQTITTVEFHEKNSPILSEKCVTKGKNCADEDDNNTSTKKMESLIKNKSRLLRNEKSILRVAENLPQTTEVKEQTMTGHTMLEIPKDENRRDKEEIKRNEPIIEHLKKKDSKTLNPAVEKHNKDILKWIAALQTTVMELKVAKRNLAMNISRQKEIPEEDLISEFENEVFLAVFREV</sequence>
<dbReference type="OrthoDB" id="10468061at2759"/>
<name>A0A8X6XNE4_9ARAC</name>
<comment type="caution">
    <text evidence="2">The sequence shown here is derived from an EMBL/GenBank/DDBJ whole genome shotgun (WGS) entry which is preliminary data.</text>
</comment>
<dbReference type="Proteomes" id="UP000886998">
    <property type="component" value="Unassembled WGS sequence"/>
</dbReference>
<evidence type="ECO:0000256" key="1">
    <source>
        <dbReference type="SAM" id="MobiDB-lite"/>
    </source>
</evidence>
<feature type="compositionally biased region" description="Polar residues" evidence="1">
    <location>
        <begin position="30"/>
        <end position="61"/>
    </location>
</feature>
<dbReference type="AlphaFoldDB" id="A0A8X6XNE4"/>
<gene>
    <name evidence="2" type="primary">NCL1_25735</name>
    <name evidence="2" type="ORF">TNIN_494791</name>
</gene>
<proteinExistence type="predicted"/>
<feature type="region of interest" description="Disordered" evidence="1">
    <location>
        <begin position="26"/>
        <end position="65"/>
    </location>
</feature>
<protein>
    <submittedName>
        <fullName evidence="2">Uncharacterized protein</fullName>
    </submittedName>
</protein>
<reference evidence="2" key="1">
    <citation type="submission" date="2020-08" db="EMBL/GenBank/DDBJ databases">
        <title>Multicomponent nature underlies the extraordinary mechanical properties of spider dragline silk.</title>
        <authorList>
            <person name="Kono N."/>
            <person name="Nakamura H."/>
            <person name="Mori M."/>
            <person name="Yoshida Y."/>
            <person name="Ohtoshi R."/>
            <person name="Malay A.D."/>
            <person name="Moran D.A.P."/>
            <person name="Tomita M."/>
            <person name="Numata K."/>
            <person name="Arakawa K."/>
        </authorList>
    </citation>
    <scope>NUCLEOTIDE SEQUENCE</scope>
</reference>
<evidence type="ECO:0000313" key="2">
    <source>
        <dbReference type="EMBL" id="GFY55750.1"/>
    </source>
</evidence>
<evidence type="ECO:0000313" key="3">
    <source>
        <dbReference type="Proteomes" id="UP000886998"/>
    </source>
</evidence>